<dbReference type="PANTHER" id="PTHR43355:SF2">
    <property type="entry name" value="FLAVIN REDUCTASE (NADPH)"/>
    <property type="match status" value="1"/>
</dbReference>
<accession>A0A4Q9KB90</accession>
<dbReference type="SUPFAM" id="SSF51735">
    <property type="entry name" value="NAD(P)-binding Rossmann-fold domains"/>
    <property type="match status" value="1"/>
</dbReference>
<protein>
    <submittedName>
        <fullName evidence="2">NAD-dependent epimerase/dehydratase family protein</fullName>
    </submittedName>
</protein>
<reference evidence="2 3" key="1">
    <citation type="submission" date="2019-01" db="EMBL/GenBank/DDBJ databases">
        <title>Lactibacter flavus gen. nov., sp. nov., a novel bacterium of the family Propionibacteriaceae isolated from raw milk and dairy products.</title>
        <authorList>
            <person name="Huptas C."/>
            <person name="Wenning M."/>
            <person name="Breitenwieser F."/>
            <person name="Doll E."/>
            <person name="Von Neubeck M."/>
            <person name="Busse H.-J."/>
            <person name="Scherer S."/>
        </authorList>
    </citation>
    <scope>NUCLEOTIDE SEQUENCE [LARGE SCALE GENOMIC DNA]</scope>
    <source>
        <strain evidence="2 3">KCTC 33808</strain>
    </source>
</reference>
<dbReference type="Proteomes" id="UP000292373">
    <property type="component" value="Unassembled WGS sequence"/>
</dbReference>
<dbReference type="RefSeq" id="WP_131169613.1">
    <property type="nucleotide sequence ID" value="NZ_SDMQ01000015.1"/>
</dbReference>
<dbReference type="EMBL" id="SDMQ01000015">
    <property type="protein sequence ID" value="TBT83016.1"/>
    <property type="molecule type" value="Genomic_DNA"/>
</dbReference>
<name>A0A4Q9KB90_9ACTN</name>
<dbReference type="InterPro" id="IPR036291">
    <property type="entry name" value="NAD(P)-bd_dom_sf"/>
</dbReference>
<comment type="caution">
    <text evidence="2">The sequence shown here is derived from an EMBL/GenBank/DDBJ whole genome shotgun (WGS) entry which is preliminary data.</text>
</comment>
<dbReference type="GO" id="GO:0016646">
    <property type="term" value="F:oxidoreductase activity, acting on the CH-NH group of donors, NAD or NADP as acceptor"/>
    <property type="evidence" value="ECO:0007669"/>
    <property type="project" value="TreeGrafter"/>
</dbReference>
<feature type="domain" description="NAD(P)-binding" evidence="1">
    <location>
        <begin position="8"/>
        <end position="203"/>
    </location>
</feature>
<dbReference type="Pfam" id="PF13460">
    <property type="entry name" value="NAD_binding_10"/>
    <property type="match status" value="1"/>
</dbReference>
<dbReference type="OrthoDB" id="3191258at2"/>
<keyword evidence="3" id="KW-1185">Reference proteome</keyword>
<dbReference type="InterPro" id="IPR016040">
    <property type="entry name" value="NAD(P)-bd_dom"/>
</dbReference>
<dbReference type="AlphaFoldDB" id="A0A4Q9KB90"/>
<organism evidence="2 3">
    <name type="scientific">Propioniciclava sinopodophylli</name>
    <dbReference type="NCBI Taxonomy" id="1837344"/>
    <lineage>
        <taxon>Bacteria</taxon>
        <taxon>Bacillati</taxon>
        <taxon>Actinomycetota</taxon>
        <taxon>Actinomycetes</taxon>
        <taxon>Propionibacteriales</taxon>
        <taxon>Propionibacteriaceae</taxon>
        <taxon>Propioniciclava</taxon>
    </lineage>
</organism>
<dbReference type="InterPro" id="IPR051606">
    <property type="entry name" value="Polyketide_Oxido-like"/>
</dbReference>
<sequence>MIRITVLGGTGYAGGAVVREAARRGHQVLSVSRTAPAEPLPGVTYLTGSVLEPGVLHQAFTDADVVFEALSPRGDMAGKVEGVFDQVLALAREHGTRLGILGGASSLLVSPDGPRLIDADPLPDEVRPEADLGIHKLEVLKATGDDLDWFYLSPPAEFGAWVPSTETGEYRTSDDVLLRSPDGSSQISAADLALAVLDEIEQPRHPRRRFHVAH</sequence>
<gene>
    <name evidence="2" type="ORF">ET989_12835</name>
</gene>
<dbReference type="PANTHER" id="PTHR43355">
    <property type="entry name" value="FLAVIN REDUCTASE (NADPH)"/>
    <property type="match status" value="1"/>
</dbReference>
<evidence type="ECO:0000313" key="2">
    <source>
        <dbReference type="EMBL" id="TBT83016.1"/>
    </source>
</evidence>
<dbReference type="Gene3D" id="3.40.50.720">
    <property type="entry name" value="NAD(P)-binding Rossmann-like Domain"/>
    <property type="match status" value="1"/>
</dbReference>
<evidence type="ECO:0000259" key="1">
    <source>
        <dbReference type="Pfam" id="PF13460"/>
    </source>
</evidence>
<proteinExistence type="predicted"/>
<evidence type="ECO:0000313" key="3">
    <source>
        <dbReference type="Proteomes" id="UP000292373"/>
    </source>
</evidence>